<dbReference type="InterPro" id="IPR046947">
    <property type="entry name" value="LytR-like"/>
</dbReference>
<evidence type="ECO:0000256" key="1">
    <source>
        <dbReference type="SAM" id="Phobius"/>
    </source>
</evidence>
<dbReference type="InterPro" id="IPR012379">
    <property type="entry name" value="LytTR_MHYE"/>
</dbReference>
<dbReference type="Pfam" id="PF04397">
    <property type="entry name" value="LytTR"/>
    <property type="match status" value="1"/>
</dbReference>
<reference evidence="3 4" key="1">
    <citation type="submission" date="2019-09" db="EMBL/GenBank/DDBJ databases">
        <authorList>
            <person name="Kevbrin V."/>
            <person name="Grouzdev D.S."/>
        </authorList>
    </citation>
    <scope>NUCLEOTIDE SEQUENCE [LARGE SCALE GENOMIC DNA]</scope>
    <source>
        <strain evidence="3 4">G-192</strain>
    </source>
</reference>
<feature type="transmembrane region" description="Helical" evidence="1">
    <location>
        <begin position="95"/>
        <end position="116"/>
    </location>
</feature>
<dbReference type="InterPro" id="IPR007492">
    <property type="entry name" value="LytTR_DNA-bd_dom"/>
</dbReference>
<dbReference type="PROSITE" id="PS50930">
    <property type="entry name" value="HTH_LYTTR"/>
    <property type="match status" value="1"/>
</dbReference>
<evidence type="ECO:0000313" key="3">
    <source>
        <dbReference type="EMBL" id="KAA5803807.1"/>
    </source>
</evidence>
<dbReference type="Proteomes" id="UP000325122">
    <property type="component" value="Unassembled WGS sequence"/>
</dbReference>
<keyword evidence="1" id="KW-0472">Membrane</keyword>
<proteinExistence type="predicted"/>
<dbReference type="GO" id="GO:0000156">
    <property type="term" value="F:phosphorelay response regulator activity"/>
    <property type="evidence" value="ECO:0007669"/>
    <property type="project" value="InterPro"/>
</dbReference>
<keyword evidence="4" id="KW-1185">Reference proteome</keyword>
<dbReference type="PIRSF" id="PIRSF031767">
    <property type="entry name" value="MHYE_LytTR"/>
    <property type="match status" value="1"/>
</dbReference>
<feature type="transmembrane region" description="Helical" evidence="1">
    <location>
        <begin position="57"/>
        <end position="83"/>
    </location>
</feature>
<sequence>MTGAALTLQDRDRDRAADRRAFVMAGLACSAGVAAVVTINALSLADEITRSGAAPGLYPYILEGASGAATLMLLPAVLALGAAFPLETGRWRISLAVHLAGLAAFAALHTGLMTGFRSMLWPLLLERPYQGFGSPLETFIYELRKDALTYISFQAVLMLLRALTRARMTITALRREAREGGMIALRCGGREIRLPASEIVSASAAGNYAEIRTQTGSHLARIPLSELETMLAGAGVRPVRLHRSHLAVHAAIREIIPGPDGGAQVRLADGGSLPVSRRYRAGLKTV</sequence>
<name>A0A5M6ZJE3_9PROT</name>
<gene>
    <name evidence="3" type="ORF">F1654_08385</name>
</gene>
<dbReference type="SMART" id="SM00850">
    <property type="entry name" value="LytTR"/>
    <property type="match status" value="1"/>
</dbReference>
<accession>A0A5M6ZJE3</accession>
<feature type="transmembrane region" description="Helical" evidence="1">
    <location>
        <begin position="21"/>
        <end position="45"/>
    </location>
</feature>
<feature type="domain" description="HTH LytTR-type" evidence="2">
    <location>
        <begin position="183"/>
        <end position="286"/>
    </location>
</feature>
<dbReference type="PANTHER" id="PTHR37299">
    <property type="entry name" value="TRANSCRIPTIONAL REGULATOR-RELATED"/>
    <property type="match status" value="1"/>
</dbReference>
<dbReference type="GO" id="GO:0003677">
    <property type="term" value="F:DNA binding"/>
    <property type="evidence" value="ECO:0007669"/>
    <property type="project" value="InterPro"/>
</dbReference>
<evidence type="ECO:0000259" key="2">
    <source>
        <dbReference type="PROSITE" id="PS50930"/>
    </source>
</evidence>
<dbReference type="AlphaFoldDB" id="A0A5M6ZJE3"/>
<dbReference type="PANTHER" id="PTHR37299:SF1">
    <property type="entry name" value="STAGE 0 SPORULATION PROTEIN A HOMOLOG"/>
    <property type="match status" value="1"/>
</dbReference>
<keyword evidence="1" id="KW-0812">Transmembrane</keyword>
<dbReference type="Gene3D" id="2.40.50.1020">
    <property type="entry name" value="LytTr DNA-binding domain"/>
    <property type="match status" value="1"/>
</dbReference>
<organism evidence="3 4">
    <name type="scientific">Alkalicaulis satelles</name>
    <dbReference type="NCBI Taxonomy" id="2609175"/>
    <lineage>
        <taxon>Bacteria</taxon>
        <taxon>Pseudomonadati</taxon>
        <taxon>Pseudomonadota</taxon>
        <taxon>Alphaproteobacteria</taxon>
        <taxon>Maricaulales</taxon>
        <taxon>Maricaulaceae</taxon>
        <taxon>Alkalicaulis</taxon>
    </lineage>
</organism>
<keyword evidence="1" id="KW-1133">Transmembrane helix</keyword>
<comment type="caution">
    <text evidence="3">The sequence shown here is derived from an EMBL/GenBank/DDBJ whole genome shotgun (WGS) entry which is preliminary data.</text>
</comment>
<evidence type="ECO:0000313" key="4">
    <source>
        <dbReference type="Proteomes" id="UP000325122"/>
    </source>
</evidence>
<dbReference type="EMBL" id="VWOJ01000002">
    <property type="protein sequence ID" value="KAA5803807.1"/>
    <property type="molecule type" value="Genomic_DNA"/>
</dbReference>
<protein>
    <submittedName>
        <fullName evidence="3">LytTR family transcriptional regulator</fullName>
    </submittedName>
</protein>